<name>A0AAW1XFD4_RUBAR</name>
<dbReference type="PROSITE" id="PS51186">
    <property type="entry name" value="GNAT"/>
    <property type="match status" value="1"/>
</dbReference>
<protein>
    <recommendedName>
        <fullName evidence="2">N-acetyltransferase domain-containing protein</fullName>
    </recommendedName>
</protein>
<gene>
    <name evidence="3" type="ORF">M0R45_022640</name>
</gene>
<sequence>MAATASLSFSLDPHRHLSSNTHFNPHQTLPFTHSTASLVIPKYPITISHNSDRYSFKSSSSSSPSHSSTATTPSSTSLPSSSFLGEPLRTGRFLSNEDLEKLKSLENFRYFQELESGSMWVRVMRSEEMDITVGLLAESFAESMLLPSGYVALLGFLVKQYLMERRELMPHTATLIGFYRRKKDKDGDFEEEEEECKDEDFEEDEVLAGTVEVCFDKKGANASTPTPTPPKNSPYISNMAVKKSLRRRGIGWHLLKASEELISQMSSSREAYLHCRMIDAAPFNMYTKAGYNIVKTDSILILLTLQRRKHLMYKKLPVLISFSESHTLCSEEDENHY</sequence>
<proteinExistence type="predicted"/>
<dbReference type="AlphaFoldDB" id="A0AAW1XFD4"/>
<dbReference type="GO" id="GO:0016747">
    <property type="term" value="F:acyltransferase activity, transferring groups other than amino-acyl groups"/>
    <property type="evidence" value="ECO:0007669"/>
    <property type="project" value="InterPro"/>
</dbReference>
<feature type="domain" description="N-acetyltransferase" evidence="2">
    <location>
        <begin position="163"/>
        <end position="317"/>
    </location>
</feature>
<dbReference type="Gene3D" id="3.40.630.30">
    <property type="match status" value="1"/>
</dbReference>
<feature type="region of interest" description="Disordered" evidence="1">
    <location>
        <begin position="58"/>
        <end position="83"/>
    </location>
</feature>
<keyword evidence="4" id="KW-1185">Reference proteome</keyword>
<dbReference type="Pfam" id="PF00583">
    <property type="entry name" value="Acetyltransf_1"/>
    <property type="match status" value="1"/>
</dbReference>
<evidence type="ECO:0000313" key="4">
    <source>
        <dbReference type="Proteomes" id="UP001457282"/>
    </source>
</evidence>
<dbReference type="CDD" id="cd04301">
    <property type="entry name" value="NAT_SF"/>
    <property type="match status" value="1"/>
</dbReference>
<comment type="caution">
    <text evidence="3">The sequence shown here is derived from an EMBL/GenBank/DDBJ whole genome shotgun (WGS) entry which is preliminary data.</text>
</comment>
<dbReference type="InterPro" id="IPR016181">
    <property type="entry name" value="Acyl_CoA_acyltransferase"/>
</dbReference>
<feature type="compositionally biased region" description="Low complexity" evidence="1">
    <location>
        <begin position="58"/>
        <end position="82"/>
    </location>
</feature>
<dbReference type="EMBL" id="JBEDUW010000004">
    <property type="protein sequence ID" value="KAK9935540.1"/>
    <property type="molecule type" value="Genomic_DNA"/>
</dbReference>
<dbReference type="SUPFAM" id="SSF55729">
    <property type="entry name" value="Acyl-CoA N-acyltransferases (Nat)"/>
    <property type="match status" value="1"/>
</dbReference>
<dbReference type="PANTHER" id="PTHR47489:SF2">
    <property type="entry name" value="GCN5-RELATED N-ACETYLTRANSFERASE 5, CHLOROPLASTIC"/>
    <property type="match status" value="1"/>
</dbReference>
<dbReference type="PANTHER" id="PTHR47489">
    <property type="entry name" value="ACYL-COA N-ACYLTRANSFERASES (NAT) SUPERFAMILY PROTEIN"/>
    <property type="match status" value="1"/>
</dbReference>
<accession>A0AAW1XFD4</accession>
<reference evidence="3 4" key="1">
    <citation type="journal article" date="2023" name="G3 (Bethesda)">
        <title>A chromosome-length genome assembly and annotation of blackberry (Rubus argutus, cv. 'Hillquist').</title>
        <authorList>
            <person name="Bruna T."/>
            <person name="Aryal R."/>
            <person name="Dudchenko O."/>
            <person name="Sargent D.J."/>
            <person name="Mead D."/>
            <person name="Buti M."/>
            <person name="Cavallini A."/>
            <person name="Hytonen T."/>
            <person name="Andres J."/>
            <person name="Pham M."/>
            <person name="Weisz D."/>
            <person name="Mascagni F."/>
            <person name="Usai G."/>
            <person name="Natali L."/>
            <person name="Bassil N."/>
            <person name="Fernandez G.E."/>
            <person name="Lomsadze A."/>
            <person name="Armour M."/>
            <person name="Olukolu B."/>
            <person name="Poorten T."/>
            <person name="Britton C."/>
            <person name="Davik J."/>
            <person name="Ashrafi H."/>
            <person name="Aiden E.L."/>
            <person name="Borodovsky M."/>
            <person name="Worthington M."/>
        </authorList>
    </citation>
    <scope>NUCLEOTIDE SEQUENCE [LARGE SCALE GENOMIC DNA]</scope>
    <source>
        <strain evidence="3">PI 553951</strain>
    </source>
</reference>
<evidence type="ECO:0000256" key="1">
    <source>
        <dbReference type="SAM" id="MobiDB-lite"/>
    </source>
</evidence>
<evidence type="ECO:0000313" key="3">
    <source>
        <dbReference type="EMBL" id="KAK9935540.1"/>
    </source>
</evidence>
<organism evidence="3 4">
    <name type="scientific">Rubus argutus</name>
    <name type="common">Southern blackberry</name>
    <dbReference type="NCBI Taxonomy" id="59490"/>
    <lineage>
        <taxon>Eukaryota</taxon>
        <taxon>Viridiplantae</taxon>
        <taxon>Streptophyta</taxon>
        <taxon>Embryophyta</taxon>
        <taxon>Tracheophyta</taxon>
        <taxon>Spermatophyta</taxon>
        <taxon>Magnoliopsida</taxon>
        <taxon>eudicotyledons</taxon>
        <taxon>Gunneridae</taxon>
        <taxon>Pentapetalae</taxon>
        <taxon>rosids</taxon>
        <taxon>fabids</taxon>
        <taxon>Rosales</taxon>
        <taxon>Rosaceae</taxon>
        <taxon>Rosoideae</taxon>
        <taxon>Rosoideae incertae sedis</taxon>
        <taxon>Rubus</taxon>
    </lineage>
</organism>
<dbReference type="Proteomes" id="UP001457282">
    <property type="component" value="Unassembled WGS sequence"/>
</dbReference>
<evidence type="ECO:0000259" key="2">
    <source>
        <dbReference type="PROSITE" id="PS51186"/>
    </source>
</evidence>
<dbReference type="InterPro" id="IPR000182">
    <property type="entry name" value="GNAT_dom"/>
</dbReference>